<keyword evidence="9" id="KW-0645">Protease</keyword>
<protein>
    <submittedName>
        <fullName evidence="9">Serine protease family S54</fullName>
    </submittedName>
</protein>
<dbReference type="Pfam" id="PF01694">
    <property type="entry name" value="Rhomboid"/>
    <property type="match status" value="1"/>
</dbReference>
<gene>
    <name evidence="9" type="ORF">ACHHYP_14146</name>
</gene>
<dbReference type="PANTHER" id="PTHR43731:SF14">
    <property type="entry name" value="PRESENILIN-ASSOCIATED RHOMBOID-LIKE PROTEIN, MITOCHONDRIAL"/>
    <property type="match status" value="1"/>
</dbReference>
<keyword evidence="4" id="KW-0378">Hydrolase</keyword>
<evidence type="ECO:0000256" key="6">
    <source>
        <dbReference type="ARBA" id="ARBA00023136"/>
    </source>
</evidence>
<evidence type="ECO:0000256" key="3">
    <source>
        <dbReference type="ARBA" id="ARBA00022692"/>
    </source>
</evidence>
<evidence type="ECO:0000256" key="2">
    <source>
        <dbReference type="ARBA" id="ARBA00009045"/>
    </source>
</evidence>
<accession>A0A1V9YDX8</accession>
<evidence type="ECO:0000256" key="4">
    <source>
        <dbReference type="ARBA" id="ARBA00022801"/>
    </source>
</evidence>
<keyword evidence="3 7" id="KW-0812">Transmembrane</keyword>
<keyword evidence="10" id="KW-1185">Reference proteome</keyword>
<feature type="transmembrane region" description="Helical" evidence="7">
    <location>
        <begin position="147"/>
        <end position="165"/>
    </location>
</feature>
<evidence type="ECO:0000313" key="9">
    <source>
        <dbReference type="EMBL" id="OQR83896.1"/>
    </source>
</evidence>
<comment type="similarity">
    <text evidence="2">Belongs to the peptidase S54 family.</text>
</comment>
<dbReference type="Gene3D" id="1.20.1540.10">
    <property type="entry name" value="Rhomboid-like"/>
    <property type="match status" value="1"/>
</dbReference>
<dbReference type="PANTHER" id="PTHR43731">
    <property type="entry name" value="RHOMBOID PROTEASE"/>
    <property type="match status" value="1"/>
</dbReference>
<evidence type="ECO:0000313" key="10">
    <source>
        <dbReference type="Proteomes" id="UP000243579"/>
    </source>
</evidence>
<reference evidence="9 10" key="1">
    <citation type="journal article" date="2014" name="Genome Biol. Evol.">
        <title>The secreted proteins of Achlya hypogyna and Thraustotheca clavata identify the ancestral oomycete secretome and reveal gene acquisitions by horizontal gene transfer.</title>
        <authorList>
            <person name="Misner I."/>
            <person name="Blouin N."/>
            <person name="Leonard G."/>
            <person name="Richards T.A."/>
            <person name="Lane C.E."/>
        </authorList>
    </citation>
    <scope>NUCLEOTIDE SEQUENCE [LARGE SCALE GENOMIC DNA]</scope>
    <source>
        <strain evidence="9 10">ATCC 48635</strain>
    </source>
</reference>
<name>A0A1V9YDX8_ACHHY</name>
<dbReference type="SUPFAM" id="SSF144091">
    <property type="entry name" value="Rhomboid-like"/>
    <property type="match status" value="1"/>
</dbReference>
<dbReference type="InterPro" id="IPR050925">
    <property type="entry name" value="Rhomboid_protease_S54"/>
</dbReference>
<evidence type="ECO:0000259" key="8">
    <source>
        <dbReference type="Pfam" id="PF01694"/>
    </source>
</evidence>
<comment type="subcellular location">
    <subcellularLocation>
        <location evidence="1">Membrane</location>
        <topology evidence="1">Multi-pass membrane protein</topology>
    </subcellularLocation>
</comment>
<feature type="domain" description="Peptidase S54 rhomboid" evidence="8">
    <location>
        <begin position="106"/>
        <end position="245"/>
    </location>
</feature>
<dbReference type="InterPro" id="IPR035952">
    <property type="entry name" value="Rhomboid-like_sf"/>
</dbReference>
<dbReference type="GO" id="GO:0016020">
    <property type="term" value="C:membrane"/>
    <property type="evidence" value="ECO:0007669"/>
    <property type="project" value="UniProtKB-SubCell"/>
</dbReference>
<dbReference type="OrthoDB" id="418595at2759"/>
<proteinExistence type="inferred from homology"/>
<dbReference type="STRING" id="1202772.A0A1V9YDX8"/>
<feature type="transmembrane region" description="Helical" evidence="7">
    <location>
        <begin position="229"/>
        <end position="250"/>
    </location>
</feature>
<dbReference type="AlphaFoldDB" id="A0A1V9YDX8"/>
<sequence>MSLSVLAQRGFARVAPASKIILPRQGAVTSASKATLLRRGAVVSAPRRSFATFRNPLSRVDPDNAVYGLLGLNGAVFVMWQTSQTHEKKRFMVENFTTSFMHLKAGHFHSLVTSAFSQMSMSHFAMNALGLYFFGRPVAQMLGAPQFVGLYLGSAVVASLCQIAYDTYERRNSIMLGASGAVNAITSFYISAFPHSTIYIMAIVPVPAYVAGGLFIARDLWGASNGGSSVGNVAHLGGAAVGFLAFRRFATLRRYF</sequence>
<evidence type="ECO:0000256" key="7">
    <source>
        <dbReference type="SAM" id="Phobius"/>
    </source>
</evidence>
<keyword evidence="6 7" id="KW-0472">Membrane</keyword>
<dbReference type="GO" id="GO:0006508">
    <property type="term" value="P:proteolysis"/>
    <property type="evidence" value="ECO:0007669"/>
    <property type="project" value="UniProtKB-KW"/>
</dbReference>
<dbReference type="InterPro" id="IPR022764">
    <property type="entry name" value="Peptidase_S54_rhomboid_dom"/>
</dbReference>
<comment type="caution">
    <text evidence="9">The sequence shown here is derived from an EMBL/GenBank/DDBJ whole genome shotgun (WGS) entry which is preliminary data.</text>
</comment>
<feature type="transmembrane region" description="Helical" evidence="7">
    <location>
        <begin position="198"/>
        <end position="217"/>
    </location>
</feature>
<dbReference type="EMBL" id="JNBR01002050">
    <property type="protein sequence ID" value="OQR83896.1"/>
    <property type="molecule type" value="Genomic_DNA"/>
</dbReference>
<feature type="transmembrane region" description="Helical" evidence="7">
    <location>
        <begin position="174"/>
        <end position="192"/>
    </location>
</feature>
<evidence type="ECO:0000256" key="5">
    <source>
        <dbReference type="ARBA" id="ARBA00022989"/>
    </source>
</evidence>
<organism evidence="9 10">
    <name type="scientific">Achlya hypogyna</name>
    <name type="common">Oomycete</name>
    <name type="synonym">Protoachlya hypogyna</name>
    <dbReference type="NCBI Taxonomy" id="1202772"/>
    <lineage>
        <taxon>Eukaryota</taxon>
        <taxon>Sar</taxon>
        <taxon>Stramenopiles</taxon>
        <taxon>Oomycota</taxon>
        <taxon>Saprolegniomycetes</taxon>
        <taxon>Saprolegniales</taxon>
        <taxon>Achlyaceae</taxon>
        <taxon>Achlya</taxon>
    </lineage>
</organism>
<keyword evidence="5 7" id="KW-1133">Transmembrane helix</keyword>
<dbReference type="Proteomes" id="UP000243579">
    <property type="component" value="Unassembled WGS sequence"/>
</dbReference>
<dbReference type="GO" id="GO:0004252">
    <property type="term" value="F:serine-type endopeptidase activity"/>
    <property type="evidence" value="ECO:0007669"/>
    <property type="project" value="InterPro"/>
</dbReference>
<evidence type="ECO:0000256" key="1">
    <source>
        <dbReference type="ARBA" id="ARBA00004141"/>
    </source>
</evidence>